<dbReference type="Proteomes" id="UP001303473">
    <property type="component" value="Unassembled WGS sequence"/>
</dbReference>
<reference evidence="4" key="1">
    <citation type="journal article" date="2023" name="Mol. Phylogenet. Evol.">
        <title>Genome-scale phylogeny and comparative genomics of the fungal order Sordariales.</title>
        <authorList>
            <person name="Hensen N."/>
            <person name="Bonometti L."/>
            <person name="Westerberg I."/>
            <person name="Brannstrom I.O."/>
            <person name="Guillou S."/>
            <person name="Cros-Aarteil S."/>
            <person name="Calhoun S."/>
            <person name="Haridas S."/>
            <person name="Kuo A."/>
            <person name="Mondo S."/>
            <person name="Pangilinan J."/>
            <person name="Riley R."/>
            <person name="LaButti K."/>
            <person name="Andreopoulos B."/>
            <person name="Lipzen A."/>
            <person name="Chen C."/>
            <person name="Yan M."/>
            <person name="Daum C."/>
            <person name="Ng V."/>
            <person name="Clum A."/>
            <person name="Steindorff A."/>
            <person name="Ohm R.A."/>
            <person name="Martin F."/>
            <person name="Silar P."/>
            <person name="Natvig D.O."/>
            <person name="Lalanne C."/>
            <person name="Gautier V."/>
            <person name="Ament-Velasquez S.L."/>
            <person name="Kruys A."/>
            <person name="Hutchinson M.I."/>
            <person name="Powell A.J."/>
            <person name="Barry K."/>
            <person name="Miller A.N."/>
            <person name="Grigoriev I.V."/>
            <person name="Debuchy R."/>
            <person name="Gladieux P."/>
            <person name="Hiltunen Thoren M."/>
            <person name="Johannesson H."/>
        </authorList>
    </citation>
    <scope>NUCLEOTIDE SEQUENCE [LARGE SCALE GENOMIC DNA]</scope>
    <source>
        <strain evidence="4">CBS 340.73</strain>
    </source>
</reference>
<name>A0AAN6S249_9PEZI</name>
<accession>A0AAN6S249</accession>
<organism evidence="3 4">
    <name type="scientific">Diplogelasinospora grovesii</name>
    <dbReference type="NCBI Taxonomy" id="303347"/>
    <lineage>
        <taxon>Eukaryota</taxon>
        <taxon>Fungi</taxon>
        <taxon>Dikarya</taxon>
        <taxon>Ascomycota</taxon>
        <taxon>Pezizomycotina</taxon>
        <taxon>Sordariomycetes</taxon>
        <taxon>Sordariomycetidae</taxon>
        <taxon>Sordariales</taxon>
        <taxon>Diplogelasinosporaceae</taxon>
        <taxon>Diplogelasinospora</taxon>
    </lineage>
</organism>
<comment type="caution">
    <text evidence="3">The sequence shown here is derived from an EMBL/GenBank/DDBJ whole genome shotgun (WGS) entry which is preliminary data.</text>
</comment>
<dbReference type="PANTHER" id="PTHR38788">
    <property type="entry name" value="CLR5 DOMAIN-CONTAINING PROTEIN"/>
    <property type="match status" value="1"/>
</dbReference>
<feature type="domain" description="Clr5" evidence="2">
    <location>
        <begin position="17"/>
        <end position="69"/>
    </location>
</feature>
<dbReference type="EMBL" id="MU853860">
    <property type="protein sequence ID" value="KAK3937218.1"/>
    <property type="molecule type" value="Genomic_DNA"/>
</dbReference>
<dbReference type="Pfam" id="PF14420">
    <property type="entry name" value="Clr5"/>
    <property type="match status" value="1"/>
</dbReference>
<protein>
    <submittedName>
        <fullName evidence="3">Clr5 domain-containing protein</fullName>
    </submittedName>
</protein>
<feature type="compositionally biased region" description="Low complexity" evidence="1">
    <location>
        <begin position="138"/>
        <end position="154"/>
    </location>
</feature>
<evidence type="ECO:0000313" key="4">
    <source>
        <dbReference type="Proteomes" id="UP001303473"/>
    </source>
</evidence>
<evidence type="ECO:0000259" key="2">
    <source>
        <dbReference type="Pfam" id="PF14420"/>
    </source>
</evidence>
<evidence type="ECO:0000256" key="1">
    <source>
        <dbReference type="SAM" id="MobiDB-lite"/>
    </source>
</evidence>
<keyword evidence="4" id="KW-1185">Reference proteome</keyword>
<feature type="region of interest" description="Disordered" evidence="1">
    <location>
        <begin position="119"/>
        <end position="154"/>
    </location>
</feature>
<dbReference type="InterPro" id="IPR025676">
    <property type="entry name" value="Clr5_dom"/>
</dbReference>
<gene>
    <name evidence="3" type="ORF">QBC46DRAFT_268002</name>
</gene>
<evidence type="ECO:0000313" key="3">
    <source>
        <dbReference type="EMBL" id="KAK3937218.1"/>
    </source>
</evidence>
<sequence>MDEENHILKQSPDWADSQRWERYRGTIQELYHSRNLPLKEVMKIMEQEHQFRATPRMYKMRFKAWGLDKNFKEAEVVELYRLRRERTGKPTIYTIRGREVDWDKVQTYVKRKGLDIPQLVENAPPSPTAVKDVAARTPSPKLDSSDSSMPPLPKPEALLPPVNTIRQPMAPVNTIRQPIAPLLLPPSSPYRAHGSHNPGERAREYGRFLRLVYDMILDEDEDKRWGTTEYWRRNDRSQGWMMTVRYKLAMHRDFLRIQALKGDSAGVRAVRRFRTLNRSFALLEPVSRSIIGSRMFYMLNFVCAFG</sequence>
<dbReference type="PANTHER" id="PTHR38788:SF3">
    <property type="entry name" value="CLR5 DOMAIN-CONTAINING PROTEIN"/>
    <property type="match status" value="1"/>
</dbReference>
<proteinExistence type="predicted"/>
<feature type="non-terminal residue" evidence="3">
    <location>
        <position position="306"/>
    </location>
</feature>
<dbReference type="AlphaFoldDB" id="A0AAN6S249"/>